<reference evidence="2" key="2">
    <citation type="submission" date="2015-01" db="EMBL/GenBank/DDBJ databases">
        <title>Evolutionary Origins and Diversification of the Mycorrhizal Mutualists.</title>
        <authorList>
            <consortium name="DOE Joint Genome Institute"/>
            <consortium name="Mycorrhizal Genomics Consortium"/>
            <person name="Kohler A."/>
            <person name="Kuo A."/>
            <person name="Nagy L.G."/>
            <person name="Floudas D."/>
            <person name="Copeland A."/>
            <person name="Barry K.W."/>
            <person name="Cichocki N."/>
            <person name="Veneault-Fourrey C."/>
            <person name="LaButti K."/>
            <person name="Lindquist E.A."/>
            <person name="Lipzen A."/>
            <person name="Lundell T."/>
            <person name="Morin E."/>
            <person name="Murat C."/>
            <person name="Riley R."/>
            <person name="Ohm R."/>
            <person name="Sun H."/>
            <person name="Tunlid A."/>
            <person name="Henrissat B."/>
            <person name="Grigoriev I.V."/>
            <person name="Hibbett D.S."/>
            <person name="Martin F."/>
        </authorList>
    </citation>
    <scope>NUCLEOTIDE SEQUENCE [LARGE SCALE GENOMIC DNA]</scope>
    <source>
        <strain evidence="2">h7</strain>
    </source>
</reference>
<evidence type="ECO:0000313" key="2">
    <source>
        <dbReference type="Proteomes" id="UP000053424"/>
    </source>
</evidence>
<proteinExistence type="predicted"/>
<organism evidence="1 2">
    <name type="scientific">Hebeloma cylindrosporum</name>
    <dbReference type="NCBI Taxonomy" id="76867"/>
    <lineage>
        <taxon>Eukaryota</taxon>
        <taxon>Fungi</taxon>
        <taxon>Dikarya</taxon>
        <taxon>Basidiomycota</taxon>
        <taxon>Agaricomycotina</taxon>
        <taxon>Agaricomycetes</taxon>
        <taxon>Agaricomycetidae</taxon>
        <taxon>Agaricales</taxon>
        <taxon>Agaricineae</taxon>
        <taxon>Hymenogastraceae</taxon>
        <taxon>Hebeloma</taxon>
    </lineage>
</organism>
<keyword evidence="2" id="KW-1185">Reference proteome</keyword>
<sequence>MRGLRAISVRRLILLSAIIMRREMDRGERRGRRACEGRDWRPGCFIRKDIPVGFSSSLFFVVSFSISMHGYQLPIPSSQIRMTLPSVTLTESPSCLQRQPIYRPLVFFSVPRSNLVWNLQRGFG</sequence>
<dbReference type="EMBL" id="KN831777">
    <property type="protein sequence ID" value="KIM42904.1"/>
    <property type="molecule type" value="Genomic_DNA"/>
</dbReference>
<reference evidence="1 2" key="1">
    <citation type="submission" date="2014-04" db="EMBL/GenBank/DDBJ databases">
        <authorList>
            <consortium name="DOE Joint Genome Institute"/>
            <person name="Kuo A."/>
            <person name="Gay G."/>
            <person name="Dore J."/>
            <person name="Kohler A."/>
            <person name="Nagy L.G."/>
            <person name="Floudas D."/>
            <person name="Copeland A."/>
            <person name="Barry K.W."/>
            <person name="Cichocki N."/>
            <person name="Veneault-Fourrey C."/>
            <person name="LaButti K."/>
            <person name="Lindquist E.A."/>
            <person name="Lipzen A."/>
            <person name="Lundell T."/>
            <person name="Morin E."/>
            <person name="Murat C."/>
            <person name="Sun H."/>
            <person name="Tunlid A."/>
            <person name="Henrissat B."/>
            <person name="Grigoriev I.V."/>
            <person name="Hibbett D.S."/>
            <person name="Martin F."/>
            <person name="Nordberg H.P."/>
            <person name="Cantor M.N."/>
            <person name="Hua S.X."/>
        </authorList>
    </citation>
    <scope>NUCLEOTIDE SEQUENCE [LARGE SCALE GENOMIC DNA]</scope>
    <source>
        <strain evidence="2">h7</strain>
    </source>
</reference>
<accession>A0A0C3CFD4</accession>
<dbReference type="Proteomes" id="UP000053424">
    <property type="component" value="Unassembled WGS sequence"/>
</dbReference>
<dbReference type="HOGENOM" id="CLU_2004201_0_0_1"/>
<evidence type="ECO:0000313" key="1">
    <source>
        <dbReference type="EMBL" id="KIM42904.1"/>
    </source>
</evidence>
<protein>
    <submittedName>
        <fullName evidence="1">Uncharacterized protein</fullName>
    </submittedName>
</protein>
<name>A0A0C3CFD4_HEBCY</name>
<gene>
    <name evidence="1" type="ORF">M413DRAFT_125413</name>
</gene>
<dbReference type="AlphaFoldDB" id="A0A0C3CFD4"/>